<dbReference type="PROSITE" id="PS50885">
    <property type="entry name" value="HAMP"/>
    <property type="match status" value="1"/>
</dbReference>
<evidence type="ECO:0000256" key="9">
    <source>
        <dbReference type="ARBA" id="ARBA00022840"/>
    </source>
</evidence>
<keyword evidence="11" id="KW-0902">Two-component regulatory system</keyword>
<proteinExistence type="predicted"/>
<dbReference type="Gene3D" id="3.30.450.20">
    <property type="entry name" value="PAS domain"/>
    <property type="match status" value="1"/>
</dbReference>
<organism evidence="18 19">
    <name type="scientific">Geodia barretti</name>
    <name type="common">Barrett's horny sponge</name>
    <dbReference type="NCBI Taxonomy" id="519541"/>
    <lineage>
        <taxon>Eukaryota</taxon>
        <taxon>Metazoa</taxon>
        <taxon>Porifera</taxon>
        <taxon>Demospongiae</taxon>
        <taxon>Heteroscleromorpha</taxon>
        <taxon>Tetractinellida</taxon>
        <taxon>Astrophorina</taxon>
        <taxon>Geodiidae</taxon>
        <taxon>Geodia</taxon>
    </lineage>
</organism>
<dbReference type="Proteomes" id="UP001174909">
    <property type="component" value="Unassembled WGS sequence"/>
</dbReference>
<gene>
    <name evidence="18" type="ORF">GBAR_LOCUS20123</name>
</gene>
<dbReference type="SUPFAM" id="SSF47384">
    <property type="entry name" value="Homodimeric domain of signal transducing histidine kinase"/>
    <property type="match status" value="1"/>
</dbReference>
<comment type="subcellular location">
    <subcellularLocation>
        <location evidence="2">Membrane</location>
        <topology evidence="2">Multi-pass membrane protein</topology>
    </subcellularLocation>
</comment>
<evidence type="ECO:0000256" key="5">
    <source>
        <dbReference type="ARBA" id="ARBA00022679"/>
    </source>
</evidence>
<dbReference type="Pfam" id="PF00512">
    <property type="entry name" value="HisKA"/>
    <property type="match status" value="1"/>
</dbReference>
<dbReference type="NCBIfam" id="TIGR00229">
    <property type="entry name" value="sensory_box"/>
    <property type="match status" value="1"/>
</dbReference>
<evidence type="ECO:0000256" key="4">
    <source>
        <dbReference type="ARBA" id="ARBA00022553"/>
    </source>
</evidence>
<dbReference type="PRINTS" id="PR00344">
    <property type="entry name" value="BCTRLSENSOR"/>
</dbReference>
<dbReference type="AlphaFoldDB" id="A0AA35SV01"/>
<keyword evidence="8" id="KW-0418">Kinase</keyword>
<evidence type="ECO:0000256" key="7">
    <source>
        <dbReference type="ARBA" id="ARBA00022741"/>
    </source>
</evidence>
<dbReference type="SUPFAM" id="SSF55874">
    <property type="entry name" value="ATPase domain of HSP90 chaperone/DNA topoisomerase II/histidine kinase"/>
    <property type="match status" value="1"/>
</dbReference>
<dbReference type="EMBL" id="CASHTH010002829">
    <property type="protein sequence ID" value="CAI8035872.1"/>
    <property type="molecule type" value="Genomic_DNA"/>
</dbReference>
<dbReference type="PROSITE" id="PS50109">
    <property type="entry name" value="HIS_KIN"/>
    <property type="match status" value="1"/>
</dbReference>
<dbReference type="FunFam" id="3.30.565.10:FF:000006">
    <property type="entry name" value="Sensor histidine kinase WalK"/>
    <property type="match status" value="1"/>
</dbReference>
<dbReference type="SMART" id="SM00091">
    <property type="entry name" value="PAS"/>
    <property type="match status" value="1"/>
</dbReference>
<reference evidence="18" key="1">
    <citation type="submission" date="2023-03" db="EMBL/GenBank/DDBJ databases">
        <authorList>
            <person name="Steffen K."/>
            <person name="Cardenas P."/>
        </authorList>
    </citation>
    <scope>NUCLEOTIDE SEQUENCE</scope>
</reference>
<dbReference type="InterPro" id="IPR000014">
    <property type="entry name" value="PAS"/>
</dbReference>
<dbReference type="SUPFAM" id="SSF158472">
    <property type="entry name" value="HAMP domain-like"/>
    <property type="match status" value="1"/>
</dbReference>
<dbReference type="Pfam" id="PF00672">
    <property type="entry name" value="HAMP"/>
    <property type="match status" value="1"/>
</dbReference>
<dbReference type="GO" id="GO:0000156">
    <property type="term" value="F:phosphorelay response regulator activity"/>
    <property type="evidence" value="ECO:0007669"/>
    <property type="project" value="TreeGrafter"/>
</dbReference>
<evidence type="ECO:0000313" key="19">
    <source>
        <dbReference type="Proteomes" id="UP001174909"/>
    </source>
</evidence>
<dbReference type="InterPro" id="IPR004358">
    <property type="entry name" value="Sig_transdc_His_kin-like_C"/>
</dbReference>
<dbReference type="InterPro" id="IPR013767">
    <property type="entry name" value="PAS_fold"/>
</dbReference>
<accession>A0AA35SV01</accession>
<dbReference type="SMART" id="SM00387">
    <property type="entry name" value="HATPase_c"/>
    <property type="match status" value="1"/>
</dbReference>
<keyword evidence="12 14" id="KW-0472">Membrane</keyword>
<dbReference type="InterPro" id="IPR050351">
    <property type="entry name" value="BphY/WalK/GraS-like"/>
</dbReference>
<evidence type="ECO:0000259" key="16">
    <source>
        <dbReference type="PROSITE" id="PS50112"/>
    </source>
</evidence>
<keyword evidence="10 14" id="KW-1133">Transmembrane helix</keyword>
<dbReference type="InterPro" id="IPR005467">
    <property type="entry name" value="His_kinase_dom"/>
</dbReference>
<dbReference type="InterPro" id="IPR035965">
    <property type="entry name" value="PAS-like_dom_sf"/>
</dbReference>
<dbReference type="SUPFAM" id="SSF55785">
    <property type="entry name" value="PYP-like sensor domain (PAS domain)"/>
    <property type="match status" value="1"/>
</dbReference>
<evidence type="ECO:0000256" key="8">
    <source>
        <dbReference type="ARBA" id="ARBA00022777"/>
    </source>
</evidence>
<feature type="domain" description="HAMP" evidence="17">
    <location>
        <begin position="184"/>
        <end position="236"/>
    </location>
</feature>
<evidence type="ECO:0000259" key="17">
    <source>
        <dbReference type="PROSITE" id="PS50885"/>
    </source>
</evidence>
<evidence type="ECO:0000256" key="10">
    <source>
        <dbReference type="ARBA" id="ARBA00022989"/>
    </source>
</evidence>
<dbReference type="EC" id="2.7.13.3" evidence="3"/>
<dbReference type="InterPro" id="IPR003660">
    <property type="entry name" value="HAMP_dom"/>
</dbReference>
<dbReference type="FunFam" id="1.10.287.130:FF:000001">
    <property type="entry name" value="Two-component sensor histidine kinase"/>
    <property type="match status" value="1"/>
</dbReference>
<keyword evidence="6 14" id="KW-0812">Transmembrane</keyword>
<keyword evidence="4" id="KW-0597">Phosphoprotein</keyword>
<dbReference type="GO" id="GO:0005524">
    <property type="term" value="F:ATP binding"/>
    <property type="evidence" value="ECO:0007669"/>
    <property type="project" value="UniProtKB-KW"/>
</dbReference>
<dbReference type="InterPro" id="IPR036097">
    <property type="entry name" value="HisK_dim/P_sf"/>
</dbReference>
<feature type="transmembrane region" description="Helical" evidence="14">
    <location>
        <begin position="160"/>
        <end position="183"/>
    </location>
</feature>
<evidence type="ECO:0000256" key="3">
    <source>
        <dbReference type="ARBA" id="ARBA00012438"/>
    </source>
</evidence>
<feature type="domain" description="Histidine kinase" evidence="15">
    <location>
        <begin position="362"/>
        <end position="574"/>
    </location>
</feature>
<protein>
    <recommendedName>
        <fullName evidence="13">Uncharacterized sensor-like histidine kinase ycf26</fullName>
        <ecNumber evidence="3">2.7.13.3</ecNumber>
    </recommendedName>
</protein>
<evidence type="ECO:0000256" key="2">
    <source>
        <dbReference type="ARBA" id="ARBA00004141"/>
    </source>
</evidence>
<feature type="transmembrane region" description="Helical" evidence="14">
    <location>
        <begin position="124"/>
        <end position="148"/>
    </location>
</feature>
<dbReference type="Pfam" id="PF02518">
    <property type="entry name" value="HATPase_c"/>
    <property type="match status" value="1"/>
</dbReference>
<dbReference type="Pfam" id="PF00989">
    <property type="entry name" value="PAS"/>
    <property type="match status" value="1"/>
</dbReference>
<dbReference type="InterPro" id="IPR003661">
    <property type="entry name" value="HisK_dim/P_dom"/>
</dbReference>
<evidence type="ECO:0000256" key="14">
    <source>
        <dbReference type="SAM" id="Phobius"/>
    </source>
</evidence>
<evidence type="ECO:0000256" key="12">
    <source>
        <dbReference type="ARBA" id="ARBA00023136"/>
    </source>
</evidence>
<dbReference type="Gene3D" id="6.10.340.10">
    <property type="match status" value="1"/>
</dbReference>
<dbReference type="SMART" id="SM00304">
    <property type="entry name" value="HAMP"/>
    <property type="match status" value="1"/>
</dbReference>
<dbReference type="Gene3D" id="3.30.565.10">
    <property type="entry name" value="Histidine kinase-like ATPase, C-terminal domain"/>
    <property type="match status" value="1"/>
</dbReference>
<keyword evidence="5" id="KW-0808">Transferase</keyword>
<dbReference type="Gene3D" id="1.10.287.130">
    <property type="match status" value="1"/>
</dbReference>
<dbReference type="GO" id="GO:0000155">
    <property type="term" value="F:phosphorelay sensor kinase activity"/>
    <property type="evidence" value="ECO:0007669"/>
    <property type="project" value="InterPro"/>
</dbReference>
<dbReference type="CDD" id="cd00130">
    <property type="entry name" value="PAS"/>
    <property type="match status" value="1"/>
</dbReference>
<sequence length="574" mass="61286">MGIVSLYLVSFVRDTYVANLQASLDKQARFVSDSVSEKGAIIPIAFTEQAEVEFQAFISSIGQITSARVTVIGADGRVIADSLQSPSQLPSQLGRSEVRAVLSQDSASSVGIGSPLDGSFAEEMLYAVVPITSSVGTGGVVGAARVAVPSSQVQPDVNRIIVSIAVAAVLVGLLSVGAGYFLFRHTSRSVRAVAEGANRFAQGDLGHRVAAASSDETQELAVAFNSMADTIRSMLSDMSAESSKLTAMLDTMEDGVMVIEADGRITLMNSAAEWMLGVGAGDAVGARLVEALRDHEIQQVAALSLSSGRLQQAEVELLTQRRFLNAIATPLGGGGTSGILLTLHDLTADRQVENTLREFVTNVSHELRSPLASVKAMVETLDDGALEDGRAARDFLSRINREVDRMNAMVEDLLELSRLESGQQLPSLTPLNLSELVSEVVSEYRDRENGVDFRAFLPQSPAIALGDYGKLRQVLVNLLDNALKNTEAGSVEVSIEAGEGMHFVRVRDTGAGIAHEHLPHVFERFYKVDRARRDGGSGLGLAIVRQIVQAHGGEVRVETEEGRGSTFSFSVLRH</sequence>
<evidence type="ECO:0000256" key="1">
    <source>
        <dbReference type="ARBA" id="ARBA00000085"/>
    </source>
</evidence>
<comment type="catalytic activity">
    <reaction evidence="1">
        <text>ATP + protein L-histidine = ADP + protein N-phospho-L-histidine.</text>
        <dbReference type="EC" id="2.7.13.3"/>
    </reaction>
</comment>
<evidence type="ECO:0000256" key="11">
    <source>
        <dbReference type="ARBA" id="ARBA00023012"/>
    </source>
</evidence>
<feature type="domain" description="PAS" evidence="16">
    <location>
        <begin position="241"/>
        <end position="289"/>
    </location>
</feature>
<dbReference type="GO" id="GO:0006355">
    <property type="term" value="P:regulation of DNA-templated transcription"/>
    <property type="evidence" value="ECO:0007669"/>
    <property type="project" value="InterPro"/>
</dbReference>
<keyword evidence="7" id="KW-0547">Nucleotide-binding</keyword>
<dbReference type="InterPro" id="IPR003594">
    <property type="entry name" value="HATPase_dom"/>
</dbReference>
<evidence type="ECO:0000259" key="15">
    <source>
        <dbReference type="PROSITE" id="PS50109"/>
    </source>
</evidence>
<dbReference type="CDD" id="cd06225">
    <property type="entry name" value="HAMP"/>
    <property type="match status" value="1"/>
</dbReference>
<keyword evidence="19" id="KW-1185">Reference proteome</keyword>
<dbReference type="PANTHER" id="PTHR42878:SF7">
    <property type="entry name" value="SENSOR HISTIDINE KINASE GLRK"/>
    <property type="match status" value="1"/>
</dbReference>
<dbReference type="PROSITE" id="PS50112">
    <property type="entry name" value="PAS"/>
    <property type="match status" value="1"/>
</dbReference>
<dbReference type="InterPro" id="IPR036890">
    <property type="entry name" value="HATPase_C_sf"/>
</dbReference>
<dbReference type="GO" id="GO:0030295">
    <property type="term" value="F:protein kinase activator activity"/>
    <property type="evidence" value="ECO:0007669"/>
    <property type="project" value="TreeGrafter"/>
</dbReference>
<evidence type="ECO:0000313" key="18">
    <source>
        <dbReference type="EMBL" id="CAI8035872.1"/>
    </source>
</evidence>
<dbReference type="GO" id="GO:0007234">
    <property type="term" value="P:osmosensory signaling via phosphorelay pathway"/>
    <property type="evidence" value="ECO:0007669"/>
    <property type="project" value="TreeGrafter"/>
</dbReference>
<evidence type="ECO:0000256" key="13">
    <source>
        <dbReference type="ARBA" id="ARBA00069102"/>
    </source>
</evidence>
<dbReference type="SMART" id="SM00388">
    <property type="entry name" value="HisKA"/>
    <property type="match status" value="1"/>
</dbReference>
<dbReference type="CDD" id="cd00082">
    <property type="entry name" value="HisKA"/>
    <property type="match status" value="1"/>
</dbReference>
<evidence type="ECO:0000256" key="6">
    <source>
        <dbReference type="ARBA" id="ARBA00022692"/>
    </source>
</evidence>
<comment type="caution">
    <text evidence="18">The sequence shown here is derived from an EMBL/GenBank/DDBJ whole genome shotgun (WGS) entry which is preliminary data.</text>
</comment>
<dbReference type="CDD" id="cd00075">
    <property type="entry name" value="HATPase"/>
    <property type="match status" value="1"/>
</dbReference>
<keyword evidence="9" id="KW-0067">ATP-binding</keyword>
<name>A0AA35SV01_GEOBA</name>
<dbReference type="GO" id="GO:0016020">
    <property type="term" value="C:membrane"/>
    <property type="evidence" value="ECO:0007669"/>
    <property type="project" value="UniProtKB-SubCell"/>
</dbReference>
<dbReference type="PANTHER" id="PTHR42878">
    <property type="entry name" value="TWO-COMPONENT HISTIDINE KINASE"/>
    <property type="match status" value="1"/>
</dbReference>